<dbReference type="PANTHER" id="PTHR47510">
    <property type="entry name" value="REVERSE TRANSCRIPTASE DOMAIN-CONTAINING PROTEIN"/>
    <property type="match status" value="1"/>
</dbReference>
<evidence type="ECO:0000313" key="1">
    <source>
        <dbReference type="EMBL" id="JAT14261.1"/>
    </source>
</evidence>
<gene>
    <name evidence="1" type="ORF">g.1027</name>
</gene>
<reference evidence="1" key="1">
    <citation type="submission" date="2015-11" db="EMBL/GenBank/DDBJ databases">
        <title>De novo transcriptome assembly of four potential Pierce s Disease insect vectors from Arizona vineyards.</title>
        <authorList>
            <person name="Tassone E.E."/>
        </authorList>
    </citation>
    <scope>NUCLEOTIDE SEQUENCE</scope>
</reference>
<feature type="non-terminal residue" evidence="1">
    <location>
        <position position="1"/>
    </location>
</feature>
<organism evidence="1">
    <name type="scientific">Graphocephala atropunctata</name>
    <dbReference type="NCBI Taxonomy" id="36148"/>
    <lineage>
        <taxon>Eukaryota</taxon>
        <taxon>Metazoa</taxon>
        <taxon>Ecdysozoa</taxon>
        <taxon>Arthropoda</taxon>
        <taxon>Hexapoda</taxon>
        <taxon>Insecta</taxon>
        <taxon>Pterygota</taxon>
        <taxon>Neoptera</taxon>
        <taxon>Paraneoptera</taxon>
        <taxon>Hemiptera</taxon>
        <taxon>Auchenorrhyncha</taxon>
        <taxon>Membracoidea</taxon>
        <taxon>Cicadellidae</taxon>
        <taxon>Cicadellinae</taxon>
        <taxon>Cicadellini</taxon>
        <taxon>Graphocephala</taxon>
    </lineage>
</organism>
<name>A0A1B6KS64_9HEMI</name>
<sequence length="298" mass="34730">FLTNLDVNQFKASCLVTALSDHDGQLFEILCKSKPTISGQLNKIGRKCNKNDTDRFIKDLKHEQWEHMYYAQSENKYDEFCTTLMYYFEKHFPKVRSRVKIGKTKWVDDEIKSERENLIYLVKHLRKTELGMDSIHKCKKQYKKLIFNKKKKYFDKEIKNSQNVVKTVWKIVNSETKCNFNHGQISLSIENVINSNQVNVCNKFNSYFLEVVERTILPNIVKSGHVTASKPVSDSFPHFRLNQVSENEVLKHINSCKSKLLSGFDEIPIKLIKDSKYVLLKPLTHVINASFITGILIS</sequence>
<dbReference type="AlphaFoldDB" id="A0A1B6KS64"/>
<protein>
    <submittedName>
        <fullName evidence="1">Uncharacterized protein</fullName>
    </submittedName>
</protein>
<dbReference type="EMBL" id="GEBQ01025716">
    <property type="protein sequence ID" value="JAT14261.1"/>
    <property type="molecule type" value="Transcribed_RNA"/>
</dbReference>
<accession>A0A1B6KS64</accession>
<proteinExistence type="predicted"/>
<dbReference type="PANTHER" id="PTHR47510:SF3">
    <property type="entry name" value="ENDO_EXONUCLEASE_PHOSPHATASE DOMAIN-CONTAINING PROTEIN"/>
    <property type="match status" value="1"/>
</dbReference>